<evidence type="ECO:0000313" key="4">
    <source>
        <dbReference type="Proteomes" id="UP000002051"/>
    </source>
</evidence>
<dbReference type="GO" id="GO:0043531">
    <property type="term" value="F:ADP binding"/>
    <property type="evidence" value="ECO:0007669"/>
    <property type="project" value="InterPro"/>
</dbReference>
<feature type="domain" description="NB-ARC" evidence="1">
    <location>
        <begin position="2"/>
        <end position="75"/>
    </location>
</feature>
<reference evidence="3" key="3">
    <citation type="submission" date="2015-04" db="UniProtKB">
        <authorList>
            <consortium name="EnsemblPlants"/>
        </authorList>
    </citation>
    <scope>IDENTIFICATION</scope>
    <source>
        <strain evidence="3">cv. Jemalong A17</strain>
    </source>
</reference>
<dbReference type="InterPro" id="IPR002182">
    <property type="entry name" value="NB-ARC"/>
</dbReference>
<sequence>MKVLIDLDDIKEEGLLEMLFGTLDWFQSDSRIIVTSRDKQVLIPNEVYDDDLYEVGVLDSSEALELFNLNAFKQSHPEMEYYELSKRVIEYAKGVPLVLKVLAHMLRGKCKEVWESLLDKLKRLPIQEVHDVMRLSYDDLDHLEKKYFLDIACFFNGLNLKVDYMKILLKDCESDNSVAVGLESEDPRKCSHLWDPDIIYDVLKNDKGTDAIRSIRVDLSSFRKLKLSPHVFAKMTNLRYLDFHGKYDLELLPQGLQSFPNDLRYLHWMHYPLKSFPEKFSAKNLVMCLSD</sequence>
<dbReference type="STRING" id="3880.A0A072UGM9"/>
<dbReference type="EnsemblPlants" id="KEH28832">
    <property type="protein sequence ID" value="KEH28832"/>
    <property type="gene ID" value="MTR_4g013365"/>
</dbReference>
<evidence type="ECO:0000313" key="2">
    <source>
        <dbReference type="EMBL" id="KEH28832.1"/>
    </source>
</evidence>
<dbReference type="HOGENOM" id="CLU_001561_2_2_1"/>
<dbReference type="InterPro" id="IPR042197">
    <property type="entry name" value="Apaf_helical"/>
</dbReference>
<dbReference type="InterPro" id="IPR044974">
    <property type="entry name" value="Disease_R_plants"/>
</dbReference>
<protein>
    <submittedName>
        <fullName evidence="2">TIR-NBS-LRR class disease resistance protein</fullName>
    </submittedName>
</protein>
<evidence type="ECO:0000259" key="1">
    <source>
        <dbReference type="Pfam" id="PF00931"/>
    </source>
</evidence>
<dbReference type="Proteomes" id="UP000002051">
    <property type="component" value="Chromosome 4"/>
</dbReference>
<dbReference type="SUPFAM" id="SSF52540">
    <property type="entry name" value="P-loop containing nucleoside triphosphate hydrolases"/>
    <property type="match status" value="1"/>
</dbReference>
<reference evidence="2 4" key="2">
    <citation type="journal article" date="2014" name="BMC Genomics">
        <title>An improved genome release (version Mt4.0) for the model legume Medicago truncatula.</title>
        <authorList>
            <person name="Tang H."/>
            <person name="Krishnakumar V."/>
            <person name="Bidwell S."/>
            <person name="Rosen B."/>
            <person name="Chan A."/>
            <person name="Zhou S."/>
            <person name="Gentzbittel L."/>
            <person name="Childs K.L."/>
            <person name="Yandell M."/>
            <person name="Gundlach H."/>
            <person name="Mayer K.F."/>
            <person name="Schwartz D.C."/>
            <person name="Town C.D."/>
        </authorList>
    </citation>
    <scope>GENOME REANNOTATION</scope>
    <source>
        <strain evidence="2">A17</strain>
        <strain evidence="3 4">cv. Jemalong A17</strain>
    </source>
</reference>
<dbReference type="AlphaFoldDB" id="A0A072UGM9"/>
<dbReference type="Gene3D" id="1.10.8.430">
    <property type="entry name" value="Helical domain of apoptotic protease-activating factors"/>
    <property type="match status" value="1"/>
</dbReference>
<dbReference type="InterPro" id="IPR032675">
    <property type="entry name" value="LRR_dom_sf"/>
</dbReference>
<dbReference type="SUPFAM" id="SSF52058">
    <property type="entry name" value="L domain-like"/>
    <property type="match status" value="1"/>
</dbReference>
<evidence type="ECO:0000313" key="3">
    <source>
        <dbReference type="EnsemblPlants" id="KEH28832"/>
    </source>
</evidence>
<dbReference type="Gene3D" id="3.80.10.10">
    <property type="entry name" value="Ribonuclease Inhibitor"/>
    <property type="match status" value="1"/>
</dbReference>
<organism evidence="2 4">
    <name type="scientific">Medicago truncatula</name>
    <name type="common">Barrel medic</name>
    <name type="synonym">Medicago tribuloides</name>
    <dbReference type="NCBI Taxonomy" id="3880"/>
    <lineage>
        <taxon>Eukaryota</taxon>
        <taxon>Viridiplantae</taxon>
        <taxon>Streptophyta</taxon>
        <taxon>Embryophyta</taxon>
        <taxon>Tracheophyta</taxon>
        <taxon>Spermatophyta</taxon>
        <taxon>Magnoliopsida</taxon>
        <taxon>eudicotyledons</taxon>
        <taxon>Gunneridae</taxon>
        <taxon>Pentapetalae</taxon>
        <taxon>rosids</taxon>
        <taxon>fabids</taxon>
        <taxon>Fabales</taxon>
        <taxon>Fabaceae</taxon>
        <taxon>Papilionoideae</taxon>
        <taxon>50 kb inversion clade</taxon>
        <taxon>NPAAA clade</taxon>
        <taxon>Hologalegina</taxon>
        <taxon>IRL clade</taxon>
        <taxon>Trifolieae</taxon>
        <taxon>Medicago</taxon>
    </lineage>
</organism>
<name>A0A072UGM9_MEDTR</name>
<dbReference type="PANTHER" id="PTHR11017:SF263">
    <property type="entry name" value="ADP-RIBOSYL CYCLASE_CYCLIC ADP-RIBOSE HYDROLASE"/>
    <property type="match status" value="1"/>
</dbReference>
<proteinExistence type="predicted"/>
<dbReference type="InterPro" id="IPR027417">
    <property type="entry name" value="P-loop_NTPase"/>
</dbReference>
<gene>
    <name evidence="2" type="ordered locus">MTR_4g013365</name>
</gene>
<accession>A0A072UGM9</accession>
<reference evidence="2 4" key="1">
    <citation type="journal article" date="2011" name="Nature">
        <title>The Medicago genome provides insight into the evolution of rhizobial symbioses.</title>
        <authorList>
            <person name="Young N.D."/>
            <person name="Debelle F."/>
            <person name="Oldroyd G.E."/>
            <person name="Geurts R."/>
            <person name="Cannon S.B."/>
            <person name="Udvardi M.K."/>
            <person name="Benedito V.A."/>
            <person name="Mayer K.F."/>
            <person name="Gouzy J."/>
            <person name="Schoof H."/>
            <person name="Van de Peer Y."/>
            <person name="Proost S."/>
            <person name="Cook D.R."/>
            <person name="Meyers B.C."/>
            <person name="Spannagl M."/>
            <person name="Cheung F."/>
            <person name="De Mita S."/>
            <person name="Krishnakumar V."/>
            <person name="Gundlach H."/>
            <person name="Zhou S."/>
            <person name="Mudge J."/>
            <person name="Bharti A.K."/>
            <person name="Murray J.D."/>
            <person name="Naoumkina M.A."/>
            <person name="Rosen B."/>
            <person name="Silverstein K.A."/>
            <person name="Tang H."/>
            <person name="Rombauts S."/>
            <person name="Zhao P.X."/>
            <person name="Zhou P."/>
            <person name="Barbe V."/>
            <person name="Bardou P."/>
            <person name="Bechner M."/>
            <person name="Bellec A."/>
            <person name="Berger A."/>
            <person name="Berges H."/>
            <person name="Bidwell S."/>
            <person name="Bisseling T."/>
            <person name="Choisne N."/>
            <person name="Couloux A."/>
            <person name="Denny R."/>
            <person name="Deshpande S."/>
            <person name="Dai X."/>
            <person name="Doyle J.J."/>
            <person name="Dudez A.M."/>
            <person name="Farmer A.D."/>
            <person name="Fouteau S."/>
            <person name="Franken C."/>
            <person name="Gibelin C."/>
            <person name="Gish J."/>
            <person name="Goldstein S."/>
            <person name="Gonzalez A.J."/>
            <person name="Green P.J."/>
            <person name="Hallab A."/>
            <person name="Hartog M."/>
            <person name="Hua A."/>
            <person name="Humphray S.J."/>
            <person name="Jeong D.H."/>
            <person name="Jing Y."/>
            <person name="Jocker A."/>
            <person name="Kenton S.M."/>
            <person name="Kim D.J."/>
            <person name="Klee K."/>
            <person name="Lai H."/>
            <person name="Lang C."/>
            <person name="Lin S."/>
            <person name="Macmil S.L."/>
            <person name="Magdelenat G."/>
            <person name="Matthews L."/>
            <person name="McCorrison J."/>
            <person name="Monaghan E.L."/>
            <person name="Mun J.H."/>
            <person name="Najar F.Z."/>
            <person name="Nicholson C."/>
            <person name="Noirot C."/>
            <person name="O'Bleness M."/>
            <person name="Paule C.R."/>
            <person name="Poulain J."/>
            <person name="Prion F."/>
            <person name="Qin B."/>
            <person name="Qu C."/>
            <person name="Retzel E.F."/>
            <person name="Riddle C."/>
            <person name="Sallet E."/>
            <person name="Samain S."/>
            <person name="Samson N."/>
            <person name="Sanders I."/>
            <person name="Saurat O."/>
            <person name="Scarpelli C."/>
            <person name="Schiex T."/>
            <person name="Segurens B."/>
            <person name="Severin A.J."/>
            <person name="Sherrier D.J."/>
            <person name="Shi R."/>
            <person name="Sims S."/>
            <person name="Singer S.R."/>
            <person name="Sinharoy S."/>
            <person name="Sterck L."/>
            <person name="Viollet A."/>
            <person name="Wang B.B."/>
            <person name="Wang K."/>
            <person name="Wang M."/>
            <person name="Wang X."/>
            <person name="Warfsmann J."/>
            <person name="Weissenbach J."/>
            <person name="White D.D."/>
            <person name="White J.D."/>
            <person name="Wiley G.B."/>
            <person name="Wincker P."/>
            <person name="Xing Y."/>
            <person name="Yang L."/>
            <person name="Yao Z."/>
            <person name="Ying F."/>
            <person name="Zhai J."/>
            <person name="Zhou L."/>
            <person name="Zuber A."/>
            <person name="Denarie J."/>
            <person name="Dixon R.A."/>
            <person name="May G.D."/>
            <person name="Schwartz D.C."/>
            <person name="Rogers J."/>
            <person name="Quetier F."/>
            <person name="Town C.D."/>
            <person name="Roe B.A."/>
        </authorList>
    </citation>
    <scope>NUCLEOTIDE SEQUENCE [LARGE SCALE GENOMIC DNA]</scope>
    <source>
        <strain evidence="2">A17</strain>
        <strain evidence="3 4">cv. Jemalong A17</strain>
    </source>
</reference>
<keyword evidence="4" id="KW-1185">Reference proteome</keyword>
<dbReference type="EMBL" id="CM001220">
    <property type="protein sequence ID" value="KEH28832.1"/>
    <property type="molecule type" value="Genomic_DNA"/>
</dbReference>
<dbReference type="Pfam" id="PF00931">
    <property type="entry name" value="NB-ARC"/>
    <property type="match status" value="1"/>
</dbReference>
<dbReference type="PANTHER" id="PTHR11017">
    <property type="entry name" value="LEUCINE-RICH REPEAT-CONTAINING PROTEIN"/>
    <property type="match status" value="1"/>
</dbReference>
<dbReference type="GO" id="GO:0006952">
    <property type="term" value="P:defense response"/>
    <property type="evidence" value="ECO:0007669"/>
    <property type="project" value="InterPro"/>
</dbReference>